<reference evidence="2" key="1">
    <citation type="journal article" date="2014" name="Int. J. Syst. Evol. Microbiol.">
        <title>Complete genome sequence of Corynebacterium casei LMG S-19264T (=DSM 44701T), isolated from a smear-ripened cheese.</title>
        <authorList>
            <consortium name="US DOE Joint Genome Institute (JGI-PGF)"/>
            <person name="Walter F."/>
            <person name="Albersmeier A."/>
            <person name="Kalinowski J."/>
            <person name="Ruckert C."/>
        </authorList>
    </citation>
    <scope>NUCLEOTIDE SEQUENCE</scope>
    <source>
        <strain evidence="2">CGMCC 4.7368</strain>
    </source>
</reference>
<comment type="caution">
    <text evidence="2">The sequence shown here is derived from an EMBL/GenBank/DDBJ whole genome shotgun (WGS) entry which is preliminary data.</text>
</comment>
<dbReference type="Pfam" id="PF13830">
    <property type="entry name" value="DUF4192"/>
    <property type="match status" value="1"/>
</dbReference>
<protein>
    <recommendedName>
        <fullName evidence="4">DUF4192 domain-containing protein</fullName>
    </recommendedName>
</protein>
<dbReference type="InterPro" id="IPR025447">
    <property type="entry name" value="DUF4192"/>
</dbReference>
<organism evidence="2 3">
    <name type="scientific">Nonomuraea cavernae</name>
    <dbReference type="NCBI Taxonomy" id="2045107"/>
    <lineage>
        <taxon>Bacteria</taxon>
        <taxon>Bacillati</taxon>
        <taxon>Actinomycetota</taxon>
        <taxon>Actinomycetes</taxon>
        <taxon>Streptosporangiales</taxon>
        <taxon>Streptosporangiaceae</taxon>
        <taxon>Nonomuraea</taxon>
    </lineage>
</organism>
<sequence>MTTNTSAPSLTLAGPADILAAVPYLVGFHPADSLIVIGLARGQVKVAARWGLPFPPGTLAPLPQLCEREGITRIIVVGYGPGERVTSAVDEARAFAAKAGVQVDEALRAHDGRYWSYVCDVAHCCPPGGTPFDPVASPIAAEATVHGMVALPDRRTLEDTIAPVTGPVRMAMRRATAEAVAGFRAGFAAAADPDAFAREFVARGLVRVRAALAVHAAGGRVDDAEAARLGLDLAVVRVRDEAWTLMEDGHVGLWKDVMRRLEPGFVPPAASLFAMGSWRSGDCVLATIALERVLATHPGYSMANLLMHALRNLLSPGMLRGRMPTPADLDTAMGAARASWLFPLLDVLDGEEQAASALTAEAGQSPPSSRRRRSL</sequence>
<dbReference type="EMBL" id="BMNH01000022">
    <property type="protein sequence ID" value="GGO77412.1"/>
    <property type="molecule type" value="Genomic_DNA"/>
</dbReference>
<reference evidence="2" key="2">
    <citation type="submission" date="2020-09" db="EMBL/GenBank/DDBJ databases">
        <authorList>
            <person name="Sun Q."/>
            <person name="Zhou Y."/>
        </authorList>
    </citation>
    <scope>NUCLEOTIDE SEQUENCE</scope>
    <source>
        <strain evidence="2">CGMCC 4.7368</strain>
    </source>
</reference>
<gene>
    <name evidence="2" type="ORF">GCM10012289_57030</name>
</gene>
<evidence type="ECO:0000313" key="3">
    <source>
        <dbReference type="Proteomes" id="UP000646523"/>
    </source>
</evidence>
<evidence type="ECO:0000256" key="1">
    <source>
        <dbReference type="SAM" id="MobiDB-lite"/>
    </source>
</evidence>
<feature type="region of interest" description="Disordered" evidence="1">
    <location>
        <begin position="356"/>
        <end position="375"/>
    </location>
</feature>
<keyword evidence="3" id="KW-1185">Reference proteome</keyword>
<name>A0A918DNX7_9ACTN</name>
<evidence type="ECO:0000313" key="2">
    <source>
        <dbReference type="EMBL" id="GGO77412.1"/>
    </source>
</evidence>
<accession>A0A918DNX7</accession>
<evidence type="ECO:0008006" key="4">
    <source>
        <dbReference type="Google" id="ProtNLM"/>
    </source>
</evidence>
<dbReference type="AlphaFoldDB" id="A0A918DNX7"/>
<dbReference type="RefSeq" id="WP_189127268.1">
    <property type="nucleotide sequence ID" value="NZ_BMNH01000022.1"/>
</dbReference>
<proteinExistence type="predicted"/>
<dbReference type="Proteomes" id="UP000646523">
    <property type="component" value="Unassembled WGS sequence"/>
</dbReference>